<dbReference type="GO" id="GO:0004519">
    <property type="term" value="F:endonuclease activity"/>
    <property type="evidence" value="ECO:0007669"/>
    <property type="project" value="UniProtKB-KW"/>
</dbReference>
<keyword evidence="2" id="KW-0378">Hydrolase</keyword>
<keyword evidence="3" id="KW-1185">Reference proteome</keyword>
<comment type="caution">
    <text evidence="2">The sequence shown here is derived from an EMBL/GenBank/DDBJ whole genome shotgun (WGS) entry which is preliminary data.</text>
</comment>
<dbReference type="RefSeq" id="WP_223418987.1">
    <property type="nucleotide sequence ID" value="NZ_JAIPME010000002.1"/>
</dbReference>
<accession>A0ABS7SYR1</accession>
<evidence type="ECO:0000259" key="1">
    <source>
        <dbReference type="SMART" id="SM00507"/>
    </source>
</evidence>
<feature type="domain" description="HNH nuclease" evidence="1">
    <location>
        <begin position="18"/>
        <end position="74"/>
    </location>
</feature>
<gene>
    <name evidence="2" type="ORF">K8P03_05100</name>
</gene>
<dbReference type="EMBL" id="JAIPME010000002">
    <property type="protein sequence ID" value="MBZ2386675.1"/>
    <property type="molecule type" value="Genomic_DNA"/>
</dbReference>
<dbReference type="SMART" id="SM00507">
    <property type="entry name" value="HNHc"/>
    <property type="match status" value="1"/>
</dbReference>
<evidence type="ECO:0000313" key="3">
    <source>
        <dbReference type="Proteomes" id="UP000734271"/>
    </source>
</evidence>
<proteinExistence type="predicted"/>
<dbReference type="Proteomes" id="UP000734271">
    <property type="component" value="Unassembled WGS sequence"/>
</dbReference>
<organism evidence="2 3">
    <name type="scientific">Anaerococcus murdochii</name>
    <dbReference type="NCBI Taxonomy" id="411577"/>
    <lineage>
        <taxon>Bacteria</taxon>
        <taxon>Bacillati</taxon>
        <taxon>Bacillota</taxon>
        <taxon>Tissierellia</taxon>
        <taxon>Tissierellales</taxon>
        <taxon>Peptoniphilaceae</taxon>
        <taxon>Anaerococcus</taxon>
    </lineage>
</organism>
<evidence type="ECO:0000313" key="2">
    <source>
        <dbReference type="EMBL" id="MBZ2386675.1"/>
    </source>
</evidence>
<name>A0ABS7SYR1_9FIRM</name>
<dbReference type="PANTHER" id="PTHR41286">
    <property type="entry name" value="HNH NUCLEASE YAJD-RELATED"/>
    <property type="match status" value="1"/>
</dbReference>
<dbReference type="CDD" id="cd00085">
    <property type="entry name" value="HNHc"/>
    <property type="match status" value="1"/>
</dbReference>
<sequence length="109" mass="12985">MRKKGKFDSLYKTKTWQNLRKYVLVRDNYLCQIGVRYGKREDAEVVHHIFPAEEYPELFYNPDNLISLSKKAHNKMHDRLTDEITIEGKRLQERVRKKVFGSDGKGEKL</sequence>
<dbReference type="PANTHER" id="PTHR41286:SF1">
    <property type="entry name" value="HNH NUCLEASE YAJD-RELATED"/>
    <property type="match status" value="1"/>
</dbReference>
<dbReference type="InterPro" id="IPR003615">
    <property type="entry name" value="HNH_nuc"/>
</dbReference>
<reference evidence="2 3" key="1">
    <citation type="submission" date="2021-08" db="EMBL/GenBank/DDBJ databases">
        <title>FDA dAtabase for Regulatory Grade micrObial Sequences (FDA-ARGOS): Supporting development and validation of Infectious Disease Dx tests.</title>
        <authorList>
            <person name="Sproer C."/>
            <person name="Gronow S."/>
            <person name="Severitt S."/>
            <person name="Schroder I."/>
            <person name="Tallon L."/>
            <person name="Sadzewicz L."/>
            <person name="Zhao X."/>
            <person name="Boylan J."/>
            <person name="Ott S."/>
            <person name="Bowen H."/>
            <person name="Vavikolanu K."/>
            <person name="Hazen T."/>
            <person name="Aluvathingal J."/>
            <person name="Nadendla S."/>
            <person name="Lowell S."/>
            <person name="Myers T."/>
            <person name="Yan Y."/>
            <person name="Sichtig H."/>
        </authorList>
    </citation>
    <scope>NUCLEOTIDE SEQUENCE [LARGE SCALE GENOMIC DNA]</scope>
    <source>
        <strain evidence="2 3">FDAARGOS_1460</strain>
    </source>
</reference>
<protein>
    <submittedName>
        <fullName evidence="2">HNH endonuclease</fullName>
    </submittedName>
</protein>
<keyword evidence="2" id="KW-0540">Nuclease</keyword>
<keyword evidence="2" id="KW-0255">Endonuclease</keyword>